<keyword evidence="6" id="KW-0458">Lysosome</keyword>
<dbReference type="EMBL" id="CASHTH010003881">
    <property type="protein sequence ID" value="CAI8050646.1"/>
    <property type="molecule type" value="Genomic_DNA"/>
</dbReference>
<dbReference type="Pfam" id="PF02089">
    <property type="entry name" value="Palm_thioest"/>
    <property type="match status" value="1"/>
</dbReference>
<keyword evidence="5" id="KW-0325">Glycoprotein</keyword>
<proteinExistence type="inferred from homology"/>
<name>A0AA35TPF6_GEOBA</name>
<evidence type="ECO:0000256" key="8">
    <source>
        <dbReference type="ARBA" id="ARBA00093223"/>
    </source>
</evidence>
<evidence type="ECO:0000313" key="12">
    <source>
        <dbReference type="Proteomes" id="UP001174909"/>
    </source>
</evidence>
<comment type="similarity">
    <text evidence="2">Belongs to the palmitoyl-protein thioesterase family.</text>
</comment>
<evidence type="ECO:0000256" key="10">
    <source>
        <dbReference type="SAM" id="SignalP"/>
    </source>
</evidence>
<organism evidence="11 12">
    <name type="scientific">Geodia barretti</name>
    <name type="common">Barrett's horny sponge</name>
    <dbReference type="NCBI Taxonomy" id="519541"/>
    <lineage>
        <taxon>Eukaryota</taxon>
        <taxon>Metazoa</taxon>
        <taxon>Porifera</taxon>
        <taxon>Demospongiae</taxon>
        <taxon>Heteroscleromorpha</taxon>
        <taxon>Tetractinellida</taxon>
        <taxon>Astrophorina</taxon>
        <taxon>Geodiidae</taxon>
        <taxon>Geodia</taxon>
    </lineage>
</organism>
<comment type="function">
    <text evidence="9">Catalyzes the cleavage of thioester bonds from S-palmitoyl-CoA or S-palmitoyl-N-acetylcysteamine (unbranched structures) but does not have activity against palmitoylcysteine or palmitoylated proteins, branched structures or bulky head groups. Conversely, hydrolyzes both long and short chain fatty acyl-CoA substrate.</text>
</comment>
<comment type="subcellular location">
    <subcellularLocation>
        <location evidence="1">Lysosome</location>
    </subcellularLocation>
</comment>
<dbReference type="AlphaFoldDB" id="A0AA35TPF6"/>
<evidence type="ECO:0000256" key="2">
    <source>
        <dbReference type="ARBA" id="ARBA00010758"/>
    </source>
</evidence>
<feature type="signal peptide" evidence="10">
    <location>
        <begin position="1"/>
        <end position="20"/>
    </location>
</feature>
<dbReference type="EC" id="3.1.2.2" evidence="7"/>
<evidence type="ECO:0000256" key="9">
    <source>
        <dbReference type="ARBA" id="ARBA00093353"/>
    </source>
</evidence>
<keyword evidence="3 10" id="KW-0732">Signal</keyword>
<dbReference type="Gene3D" id="3.40.50.1820">
    <property type="entry name" value="alpha/beta hydrolase"/>
    <property type="match status" value="1"/>
</dbReference>
<evidence type="ECO:0000256" key="5">
    <source>
        <dbReference type="ARBA" id="ARBA00023180"/>
    </source>
</evidence>
<sequence>MWGPLNHLVIFLASSSIIVGDRAYGYRPVILMHGLLVSSDAMDSLEQRILTAHPGTPVFNIDAYNDADSLKPMWQQVHGVYRVIGPILDSSPDGAILIGHSQGGVIFRGILEAYPTSNITFISLASPMAGQFGTAQISEIIPLITKEFMYHYCYLSEARHSVSICNWWKDPTQMTLYRTNNNFLYPLESPTDKEYKSNFERIGKLVLIGGPDDGIVEPWQSTQFGYYDKNMKIEECVDQEFYTKNSFGLRTLDDSGRLHIHTVEGVHHFGFHKDQTVFDCCIKQWLD</sequence>
<keyword evidence="4" id="KW-0378">Hydrolase</keyword>
<comment type="caution">
    <text evidence="11">The sequence shown here is derived from an EMBL/GenBank/DDBJ whole genome shotgun (WGS) entry which is preliminary data.</text>
</comment>
<evidence type="ECO:0000256" key="7">
    <source>
        <dbReference type="ARBA" id="ARBA00038848"/>
    </source>
</evidence>
<dbReference type="InterPro" id="IPR029058">
    <property type="entry name" value="AB_hydrolase_fold"/>
</dbReference>
<evidence type="ECO:0000256" key="3">
    <source>
        <dbReference type="ARBA" id="ARBA00022729"/>
    </source>
</evidence>
<evidence type="ECO:0000313" key="11">
    <source>
        <dbReference type="EMBL" id="CAI8050646.1"/>
    </source>
</evidence>
<comment type="catalytic activity">
    <reaction evidence="8">
        <text>S-hexadecanoyl-N-acetylcysteamine + H2O = N-acetylcysteamine + hexadecanoate + H(+)</text>
        <dbReference type="Rhea" id="RHEA:84099"/>
        <dbReference type="ChEBI" id="CHEBI:7896"/>
        <dbReference type="ChEBI" id="CHEBI:15377"/>
        <dbReference type="ChEBI" id="CHEBI:15378"/>
        <dbReference type="ChEBI" id="CHEBI:74410"/>
        <dbReference type="ChEBI" id="CHEBI:233601"/>
    </reaction>
</comment>
<dbReference type="GO" id="GO:0005764">
    <property type="term" value="C:lysosome"/>
    <property type="evidence" value="ECO:0007669"/>
    <property type="project" value="UniProtKB-SubCell"/>
</dbReference>
<evidence type="ECO:0000256" key="6">
    <source>
        <dbReference type="ARBA" id="ARBA00023228"/>
    </source>
</evidence>
<protein>
    <recommendedName>
        <fullName evidence="7">palmitoyl-CoA hydrolase</fullName>
        <ecNumber evidence="7">3.1.2.2</ecNumber>
    </recommendedName>
</protein>
<reference evidence="11" key="1">
    <citation type="submission" date="2023-03" db="EMBL/GenBank/DDBJ databases">
        <authorList>
            <person name="Steffen K."/>
            <person name="Cardenas P."/>
        </authorList>
    </citation>
    <scope>NUCLEOTIDE SEQUENCE</scope>
</reference>
<gene>
    <name evidence="11" type="ORF">GBAR_LOCUS27787</name>
</gene>
<evidence type="ECO:0000256" key="4">
    <source>
        <dbReference type="ARBA" id="ARBA00022801"/>
    </source>
</evidence>
<feature type="chain" id="PRO_5041437235" description="palmitoyl-CoA hydrolase" evidence="10">
    <location>
        <begin position="21"/>
        <end position="287"/>
    </location>
</feature>
<dbReference type="PANTHER" id="PTHR11247:SF27">
    <property type="entry name" value="LYSOSOMAL THIOESTERASE PPT2"/>
    <property type="match status" value="1"/>
</dbReference>
<dbReference type="Proteomes" id="UP001174909">
    <property type="component" value="Unassembled WGS sequence"/>
</dbReference>
<dbReference type="SUPFAM" id="SSF53474">
    <property type="entry name" value="alpha/beta-Hydrolases"/>
    <property type="match status" value="1"/>
</dbReference>
<dbReference type="GO" id="GO:0016790">
    <property type="term" value="F:thiolester hydrolase activity"/>
    <property type="evidence" value="ECO:0007669"/>
    <property type="project" value="TreeGrafter"/>
</dbReference>
<dbReference type="PANTHER" id="PTHR11247">
    <property type="entry name" value="PALMITOYL-PROTEIN THIOESTERASE/DOLICHYLDIPHOSPHATASE 1"/>
    <property type="match status" value="1"/>
</dbReference>
<accession>A0AA35TPF6</accession>
<evidence type="ECO:0000256" key="1">
    <source>
        <dbReference type="ARBA" id="ARBA00004371"/>
    </source>
</evidence>
<keyword evidence="12" id="KW-1185">Reference proteome</keyword>